<name>A0A7C3EDA4_9SPIR</name>
<dbReference type="Pfam" id="PF12705">
    <property type="entry name" value="PDDEXK_1"/>
    <property type="match status" value="1"/>
</dbReference>
<dbReference type="InterPro" id="IPR011604">
    <property type="entry name" value="PDDEXK-like_dom_sf"/>
</dbReference>
<evidence type="ECO:0000259" key="1">
    <source>
        <dbReference type="Pfam" id="PF12705"/>
    </source>
</evidence>
<dbReference type="AlphaFoldDB" id="A0A7C3EDA4"/>
<dbReference type="EMBL" id="DSVL01000240">
    <property type="protein sequence ID" value="HFH29394.1"/>
    <property type="molecule type" value="Genomic_DNA"/>
</dbReference>
<evidence type="ECO:0000313" key="2">
    <source>
        <dbReference type="EMBL" id="HFH29394.1"/>
    </source>
</evidence>
<feature type="domain" description="PD-(D/E)XK endonuclease-like" evidence="1">
    <location>
        <begin position="654"/>
        <end position="935"/>
    </location>
</feature>
<dbReference type="SUPFAM" id="SSF52540">
    <property type="entry name" value="P-loop containing nucleoside triphosphate hydrolases"/>
    <property type="match status" value="1"/>
</dbReference>
<dbReference type="Gene3D" id="3.90.320.10">
    <property type="match status" value="1"/>
</dbReference>
<accession>A0A7C3EDA4</accession>
<dbReference type="InterPro" id="IPR027417">
    <property type="entry name" value="P-loop_NTPase"/>
</dbReference>
<comment type="caution">
    <text evidence="2">The sequence shown here is derived from an EMBL/GenBank/DDBJ whole genome shotgun (WGS) entry which is preliminary data.</text>
</comment>
<sequence length="944" mass="107462">MAPQTLLDIFNFHLSDRNSVFVFPSAVPAQFWARRLCELKQSPIALERFIAWDEFKEQCLSVHQSERRPANGLSRILFSSFLLEENAREAKAGSPLFTELLPPSYASEYNPFINYISGILPSLKTIMEKSTVPGAAGDPYLQDLRTLFHRYSDFLANHKLYEPDWVRSPFTDQGRRWILLFPDLADDWESYEAELREQNRSVQIYTVKDIHIDEPIPADLNRSEQAEILKFLNRSLLSFPSWREEIRYVANLLSNLVHNAILSIDDIALSIPSLEEYAEELCLECDLRSVPVSLRQGSAITDQSGGRLFSQLQTCYQSHWSYKSLKNLLTDRSIPWKDPNLIQQLLRFGLEYRCLSGYSDGGKEVDVWLDTFSHILDKKIGTSFPVINLKQFYRQLKRDITDIVTATSFEELRTKLILFAGNHLDRERMVIVADQVYARAMEELARLIETEQDLADCSTGKAFPLFLAHLKNTTYVHQSEFSGIAIYPYRVAAGIAPKLHIVMNATQDGISVMVDPVPFLREDRKRFLSVLSIDRSKAFIDAYGFSPVTIFTAPDRGFTGHTIPHQALTSKDRIRHLRGQDIPPLEDLYVIEEKSSSFPESKAPFAIQKLAWERSRHAYRPYDSKKDFRKSPIEGEALRDALYASLTTKKNPDHISPTDINQFITCPFQWLLTRGLSITEPQLEIETIGQKDIGILYHAILEAFFNSLKEKAGQRIRANEITSYKELIHNLIQEKIVAQRNEEGAFQESVYEMLSERIQEHLFTYIDKEIPNLDACSVLGPEYPLRKHYPELGIYLAGTADLILMDNAGELIIVDYKTNNAPKKKDLVLDTNGMVSNVQMAAYITMAENQLKTTVSRASFYSIEQRSSIKVIDPAGPPKTNSKLPVLRADYEPVLTALNNTLTDMVQYLKTGQYPVAAPANRSVCTDCPVKAVCRITFSGGEKA</sequence>
<reference evidence="2" key="1">
    <citation type="journal article" date="2020" name="mSystems">
        <title>Genome- and Community-Level Interaction Insights into Carbon Utilization and Element Cycling Functions of Hydrothermarchaeota in Hydrothermal Sediment.</title>
        <authorList>
            <person name="Zhou Z."/>
            <person name="Liu Y."/>
            <person name="Xu W."/>
            <person name="Pan J."/>
            <person name="Luo Z.H."/>
            <person name="Li M."/>
        </authorList>
    </citation>
    <scope>NUCLEOTIDE SEQUENCE [LARGE SCALE GENOMIC DNA]</scope>
    <source>
        <strain evidence="2">SpSt-503</strain>
    </source>
</reference>
<gene>
    <name evidence="2" type="ORF">ENS59_07760</name>
</gene>
<proteinExistence type="predicted"/>
<organism evidence="2">
    <name type="scientific">Gracilinema caldarium</name>
    <dbReference type="NCBI Taxonomy" id="215591"/>
    <lineage>
        <taxon>Bacteria</taxon>
        <taxon>Pseudomonadati</taxon>
        <taxon>Spirochaetota</taxon>
        <taxon>Spirochaetia</taxon>
        <taxon>Spirochaetales</taxon>
        <taxon>Breznakiellaceae</taxon>
        <taxon>Gracilinema</taxon>
    </lineage>
</organism>
<protein>
    <submittedName>
        <fullName evidence="2">PD-(D/E)XK nuclease family protein</fullName>
    </submittedName>
</protein>
<dbReference type="InterPro" id="IPR011335">
    <property type="entry name" value="Restrct_endonuc-II-like"/>
</dbReference>
<dbReference type="SUPFAM" id="SSF52980">
    <property type="entry name" value="Restriction endonuclease-like"/>
    <property type="match status" value="1"/>
</dbReference>
<dbReference type="InterPro" id="IPR038726">
    <property type="entry name" value="PDDEXK_AddAB-type"/>
</dbReference>